<organism evidence="2 3">
    <name type="scientific">Calocera viscosa (strain TUFC12733)</name>
    <dbReference type="NCBI Taxonomy" id="1330018"/>
    <lineage>
        <taxon>Eukaryota</taxon>
        <taxon>Fungi</taxon>
        <taxon>Dikarya</taxon>
        <taxon>Basidiomycota</taxon>
        <taxon>Agaricomycotina</taxon>
        <taxon>Dacrymycetes</taxon>
        <taxon>Dacrymycetales</taxon>
        <taxon>Dacrymycetaceae</taxon>
        <taxon>Calocera</taxon>
    </lineage>
</organism>
<feature type="compositionally biased region" description="Pro residues" evidence="1">
    <location>
        <begin position="439"/>
        <end position="451"/>
    </location>
</feature>
<dbReference type="Proteomes" id="UP000076738">
    <property type="component" value="Unassembled WGS sequence"/>
</dbReference>
<sequence>MSLPSPYAEYPLPLPSSPSSSSSTPLISLIYAQDPTPPSLSSHPLSSFPTPPALTDLLTAYLTSLHPSKRAKALLSRSFLQLIHDILASPQSTSISDAQTRFWARRQFTLLPAPAGDLRVCHHASSLPLAPAEHIWRIVTEAHARVGHVGRDRTVREVQKEWAGVPKEVVGRYVKACPGCRGVRKVGGVRGAGERRTRELELARGEEDELDEDDDDPMQLDPPAAYDKPSVYAGYNPQHAYYQPAPQQQQLLSYPPSAAHLHPFSPGQAHAPPPGLGPQRPTSQSQAQGGRSAEGSPRSSEASVSDGRSPLDILAAVASGSPTQRDAASTSSTATATASEPSTATAAASTSSSPPTAAKPPTLPFMTSLADSLAGSQDQSYRYGYANAQAGSSSTSSMPPYASGPGSDPSMYTPGPHPPPVRLPHFFQLLTTSSTRTPTDPPPPHRSPPYGPTVLPSLPSLNLPHGPSPSPRKRAFAESSGRVGLPEHLRSKLGEEERERREREEKERHREEREREQGQAAQAVPGSTASSSEDLNALAAAAAAAKGKGKGRAEEQGRLGVLSSAPSRGPGPGEEGWNSCNPLLPRNTWEGKLGAAE</sequence>
<feature type="compositionally biased region" description="Acidic residues" evidence="1">
    <location>
        <begin position="206"/>
        <end position="218"/>
    </location>
</feature>
<dbReference type="AlphaFoldDB" id="A0A167Q3G9"/>
<dbReference type="STRING" id="1330018.A0A167Q3G9"/>
<feature type="region of interest" description="Disordered" evidence="1">
    <location>
        <begin position="257"/>
        <end position="371"/>
    </location>
</feature>
<feature type="compositionally biased region" description="Polar residues" evidence="1">
    <location>
        <begin position="525"/>
        <end position="534"/>
    </location>
</feature>
<evidence type="ECO:0000256" key="1">
    <source>
        <dbReference type="SAM" id="MobiDB-lite"/>
    </source>
</evidence>
<protein>
    <recommendedName>
        <fullName evidence="4">Integrase zinc-binding domain-containing protein</fullName>
    </recommendedName>
</protein>
<feature type="compositionally biased region" description="Basic and acidic residues" evidence="1">
    <location>
        <begin position="485"/>
        <end position="517"/>
    </location>
</feature>
<keyword evidence="3" id="KW-1185">Reference proteome</keyword>
<feature type="region of interest" description="Disordered" evidence="1">
    <location>
        <begin position="187"/>
        <end position="238"/>
    </location>
</feature>
<name>A0A167Q3G9_CALVF</name>
<evidence type="ECO:0000313" key="3">
    <source>
        <dbReference type="Proteomes" id="UP000076738"/>
    </source>
</evidence>
<evidence type="ECO:0000313" key="2">
    <source>
        <dbReference type="EMBL" id="KZO99375.1"/>
    </source>
</evidence>
<feature type="compositionally biased region" description="Basic and acidic residues" evidence="1">
    <location>
        <begin position="192"/>
        <end position="205"/>
    </location>
</feature>
<reference evidence="2 3" key="1">
    <citation type="journal article" date="2016" name="Mol. Biol. Evol.">
        <title>Comparative Genomics of Early-Diverging Mushroom-Forming Fungi Provides Insights into the Origins of Lignocellulose Decay Capabilities.</title>
        <authorList>
            <person name="Nagy L.G."/>
            <person name="Riley R."/>
            <person name="Tritt A."/>
            <person name="Adam C."/>
            <person name="Daum C."/>
            <person name="Floudas D."/>
            <person name="Sun H."/>
            <person name="Yadav J.S."/>
            <person name="Pangilinan J."/>
            <person name="Larsson K.H."/>
            <person name="Matsuura K."/>
            <person name="Barry K."/>
            <person name="Labutti K."/>
            <person name="Kuo R."/>
            <person name="Ohm R.A."/>
            <person name="Bhattacharya S.S."/>
            <person name="Shirouzu T."/>
            <person name="Yoshinaga Y."/>
            <person name="Martin F.M."/>
            <person name="Grigoriev I.V."/>
            <person name="Hibbett D.S."/>
        </authorList>
    </citation>
    <scope>NUCLEOTIDE SEQUENCE [LARGE SCALE GENOMIC DNA]</scope>
    <source>
        <strain evidence="2 3">TUFC12733</strain>
    </source>
</reference>
<proteinExistence type="predicted"/>
<feature type="compositionally biased region" description="Low complexity" evidence="1">
    <location>
        <begin position="537"/>
        <end position="546"/>
    </location>
</feature>
<feature type="compositionally biased region" description="Polar residues" evidence="1">
    <location>
        <begin position="280"/>
        <end position="289"/>
    </location>
</feature>
<accession>A0A167Q3G9</accession>
<evidence type="ECO:0008006" key="4">
    <source>
        <dbReference type="Google" id="ProtNLM"/>
    </source>
</evidence>
<feature type="region of interest" description="Disordered" evidence="1">
    <location>
        <begin position="1"/>
        <end position="23"/>
    </location>
</feature>
<dbReference type="OrthoDB" id="2499658at2759"/>
<feature type="region of interest" description="Disordered" evidence="1">
    <location>
        <begin position="385"/>
        <end position="597"/>
    </location>
</feature>
<feature type="compositionally biased region" description="Low complexity" evidence="1">
    <location>
        <begin position="327"/>
        <end position="356"/>
    </location>
</feature>
<dbReference type="EMBL" id="KV417272">
    <property type="protein sequence ID" value="KZO99375.1"/>
    <property type="molecule type" value="Genomic_DNA"/>
</dbReference>
<gene>
    <name evidence="2" type="ORF">CALVIDRAFT_379198</name>
</gene>